<protein>
    <submittedName>
        <fullName evidence="2">Uncharacterized protein</fullName>
    </submittedName>
</protein>
<keyword evidence="1" id="KW-0472">Membrane</keyword>
<evidence type="ECO:0000313" key="2">
    <source>
        <dbReference type="EMBL" id="ACV36804.1"/>
    </source>
</evidence>
<feature type="transmembrane region" description="Helical" evidence="1">
    <location>
        <begin position="57"/>
        <end position="75"/>
    </location>
</feature>
<keyword evidence="1" id="KW-0812">Transmembrane</keyword>
<gene>
    <name evidence="2" type="ordered locus">CAP2UW1_3547</name>
</gene>
<feature type="transmembrane region" description="Helical" evidence="1">
    <location>
        <begin position="82"/>
        <end position="106"/>
    </location>
</feature>
<organism evidence="2">
    <name type="scientific">Accumulibacter regalis</name>
    <dbReference type="NCBI Taxonomy" id="522306"/>
    <lineage>
        <taxon>Bacteria</taxon>
        <taxon>Pseudomonadati</taxon>
        <taxon>Pseudomonadota</taxon>
        <taxon>Betaproteobacteria</taxon>
        <taxon>Candidatus Accumulibacter</taxon>
    </lineage>
</organism>
<dbReference type="EMBL" id="CP001715">
    <property type="protein sequence ID" value="ACV36804.1"/>
    <property type="molecule type" value="Genomic_DNA"/>
</dbReference>
<feature type="transmembrane region" description="Helical" evidence="1">
    <location>
        <begin position="12"/>
        <end position="37"/>
    </location>
</feature>
<accession>C7RJW3</accession>
<proteinExistence type="predicted"/>
<name>C7RJW3_ACCRE</name>
<sequence length="143" mass="16013">MNQAQSRTFSIAQTIFAVPVAIAIWLAVYTAAYMALGLLDSVRGLGDDWLQKIFRELFTPGVGGYVAILATNSWLSRANRKTVFWGFSVPVFLFMIGLPIVMIFFLPDTLTFVWSEQIIRWLGGAATLFGAWFAQKRIAQHGF</sequence>
<evidence type="ECO:0000256" key="1">
    <source>
        <dbReference type="SAM" id="Phobius"/>
    </source>
</evidence>
<dbReference type="HOGENOM" id="CLU_1801816_0_0_4"/>
<feature type="transmembrane region" description="Helical" evidence="1">
    <location>
        <begin position="118"/>
        <end position="134"/>
    </location>
</feature>
<keyword evidence="1" id="KW-1133">Transmembrane helix</keyword>
<dbReference type="STRING" id="522306.CAP2UW1_3547"/>
<reference evidence="2" key="1">
    <citation type="submission" date="2009-08" db="EMBL/GenBank/DDBJ databases">
        <authorList>
            <consortium name="US DOE Joint Genome Institute"/>
            <person name="Lucas S."/>
            <person name="Copeland A."/>
            <person name="Lapidus A."/>
            <person name="Glavina del Rio T."/>
            <person name="Dalin E."/>
            <person name="Tice H."/>
            <person name="Bruce D."/>
            <person name="Barry K."/>
            <person name="Pitluck S."/>
            <person name="Lowry S."/>
            <person name="Larimer F."/>
            <person name="Land M."/>
            <person name="Hauser L."/>
            <person name="Kyrpides N."/>
            <person name="Ivanova N."/>
            <person name="McMahon K.D."/>
            <person name="Hugenholtz P."/>
        </authorList>
    </citation>
    <scope>NUCLEOTIDE SEQUENCE</scope>
    <source>
        <strain evidence="2">UW-1</strain>
    </source>
</reference>
<reference evidence="2" key="2">
    <citation type="submission" date="2009-09" db="EMBL/GenBank/DDBJ databases">
        <title>Complete sequence of chromosome of Candidatus Accumulibacter phosphatis clade IIA str. UW-1.</title>
        <authorList>
            <consortium name="US DOE Joint Genome Institute"/>
            <person name="Martin H.G."/>
            <person name="Ivanova N."/>
            <person name="Kunin V."/>
            <person name="Warnecke F."/>
            <person name="Barry K."/>
            <person name="He S."/>
            <person name="Salamov A."/>
            <person name="Szeto E."/>
            <person name="Dalin E."/>
            <person name="Pangilinan J.L."/>
            <person name="Lapidus A."/>
            <person name="Lowry S."/>
            <person name="Kyrpides N.C."/>
            <person name="McMahon K.D."/>
            <person name="Hugenholtz P."/>
        </authorList>
    </citation>
    <scope>NUCLEOTIDE SEQUENCE [LARGE SCALE GENOMIC DNA]</scope>
    <source>
        <strain evidence="2">UW-1</strain>
    </source>
</reference>
<dbReference type="AlphaFoldDB" id="C7RJW3"/>
<dbReference type="KEGG" id="app:CAP2UW1_3547"/>